<keyword evidence="3" id="KW-1185">Reference proteome</keyword>
<evidence type="ECO:0000313" key="3">
    <source>
        <dbReference type="Proteomes" id="UP000692954"/>
    </source>
</evidence>
<organism evidence="2 3">
    <name type="scientific">Paramecium sonneborni</name>
    <dbReference type="NCBI Taxonomy" id="65129"/>
    <lineage>
        <taxon>Eukaryota</taxon>
        <taxon>Sar</taxon>
        <taxon>Alveolata</taxon>
        <taxon>Ciliophora</taxon>
        <taxon>Intramacronucleata</taxon>
        <taxon>Oligohymenophorea</taxon>
        <taxon>Peniculida</taxon>
        <taxon>Parameciidae</taxon>
        <taxon>Paramecium</taxon>
    </lineage>
</organism>
<name>A0A8S1PWK8_9CILI</name>
<evidence type="ECO:0000313" key="2">
    <source>
        <dbReference type="EMBL" id="CAD8107484.1"/>
    </source>
</evidence>
<protein>
    <submittedName>
        <fullName evidence="2">Uncharacterized protein</fullName>
    </submittedName>
</protein>
<gene>
    <name evidence="2" type="ORF">PSON_ATCC_30995.1.T0890037</name>
</gene>
<proteinExistence type="predicted"/>
<sequence>MRKKMIRKMIRKIRKMIRKMIRKKRKMRKKMIRKMIRKKRKMIRKMIRKIRKMIRKIRKIKRKIKRKKRNRNKKRKEKKKVKKKLMKIRNLDHALMRNVKHKLKNVTRLAMHNQKNAKIQLMFLVMKLIWNAQRKMILQKNYSNVFNLNACDQDILHLNIFIYNIQLKQQIRFLKQTNSSKKIYDLVCIIKIQHKYNQQIYLSELQSFYFFFIFKVINNASYTIAMAQSIRLQRNFLSIS</sequence>
<comment type="caution">
    <text evidence="2">The sequence shown here is derived from an EMBL/GenBank/DDBJ whole genome shotgun (WGS) entry which is preliminary data.</text>
</comment>
<evidence type="ECO:0000256" key="1">
    <source>
        <dbReference type="SAM" id="Coils"/>
    </source>
</evidence>
<dbReference type="AlphaFoldDB" id="A0A8S1PWK8"/>
<feature type="coiled-coil region" evidence="1">
    <location>
        <begin position="10"/>
        <end position="91"/>
    </location>
</feature>
<dbReference type="EMBL" id="CAJJDN010000089">
    <property type="protein sequence ID" value="CAD8107484.1"/>
    <property type="molecule type" value="Genomic_DNA"/>
</dbReference>
<dbReference type="Proteomes" id="UP000692954">
    <property type="component" value="Unassembled WGS sequence"/>
</dbReference>
<accession>A0A8S1PWK8</accession>
<reference evidence="2" key="1">
    <citation type="submission" date="2021-01" db="EMBL/GenBank/DDBJ databases">
        <authorList>
            <consortium name="Genoscope - CEA"/>
            <person name="William W."/>
        </authorList>
    </citation>
    <scope>NUCLEOTIDE SEQUENCE</scope>
</reference>
<keyword evidence="1" id="KW-0175">Coiled coil</keyword>